<protein>
    <submittedName>
        <fullName evidence="2">Glycosyltransferase involved in cell wall biosynthesis</fullName>
    </submittedName>
</protein>
<dbReference type="PANTHER" id="PTHR12526:SF627">
    <property type="entry name" value="D-RHAMNOSYLTRANSFERASE WBPZ"/>
    <property type="match status" value="1"/>
</dbReference>
<dbReference type="Gene3D" id="3.40.50.2000">
    <property type="entry name" value="Glycogen Phosphorylase B"/>
    <property type="match status" value="1"/>
</dbReference>
<accession>A0A4R3KTW8</accession>
<proteinExistence type="predicted"/>
<evidence type="ECO:0000313" key="2">
    <source>
        <dbReference type="EMBL" id="TCS87255.1"/>
    </source>
</evidence>
<dbReference type="OrthoDB" id="9794513at2"/>
<feature type="domain" description="Glycosyl transferase family 1" evidence="1">
    <location>
        <begin position="205"/>
        <end position="296"/>
    </location>
</feature>
<evidence type="ECO:0000259" key="1">
    <source>
        <dbReference type="Pfam" id="PF00534"/>
    </source>
</evidence>
<gene>
    <name evidence="2" type="ORF">EDD80_10568</name>
</gene>
<name>A0A4R3KTW8_9SPHI</name>
<evidence type="ECO:0000313" key="3">
    <source>
        <dbReference type="Proteomes" id="UP000295807"/>
    </source>
</evidence>
<dbReference type="SUPFAM" id="SSF53756">
    <property type="entry name" value="UDP-Glycosyltransferase/glycogen phosphorylase"/>
    <property type="match status" value="1"/>
</dbReference>
<dbReference type="Proteomes" id="UP000295807">
    <property type="component" value="Unassembled WGS sequence"/>
</dbReference>
<dbReference type="RefSeq" id="WP_132129053.1">
    <property type="nucleotide sequence ID" value="NZ_CP042432.1"/>
</dbReference>
<reference evidence="2 3" key="1">
    <citation type="submission" date="2019-03" db="EMBL/GenBank/DDBJ databases">
        <title>Genomic Encyclopedia of Type Strains, Phase IV (KMG-IV): sequencing the most valuable type-strain genomes for metagenomic binning, comparative biology and taxonomic classification.</title>
        <authorList>
            <person name="Goeker M."/>
        </authorList>
    </citation>
    <scope>NUCLEOTIDE SEQUENCE [LARGE SCALE GENOMIC DNA]</scope>
    <source>
        <strain evidence="2 3">DSM 21100</strain>
    </source>
</reference>
<organism evidence="2 3">
    <name type="scientific">Anseongella ginsenosidimutans</name>
    <dbReference type="NCBI Taxonomy" id="496056"/>
    <lineage>
        <taxon>Bacteria</taxon>
        <taxon>Pseudomonadati</taxon>
        <taxon>Bacteroidota</taxon>
        <taxon>Sphingobacteriia</taxon>
        <taxon>Sphingobacteriales</taxon>
        <taxon>Sphingobacteriaceae</taxon>
        <taxon>Anseongella</taxon>
    </lineage>
</organism>
<dbReference type="EMBL" id="SMAD01000005">
    <property type="protein sequence ID" value="TCS87255.1"/>
    <property type="molecule type" value="Genomic_DNA"/>
</dbReference>
<dbReference type="InterPro" id="IPR001296">
    <property type="entry name" value="Glyco_trans_1"/>
</dbReference>
<dbReference type="GO" id="GO:0016757">
    <property type="term" value="F:glycosyltransferase activity"/>
    <property type="evidence" value="ECO:0007669"/>
    <property type="project" value="InterPro"/>
</dbReference>
<comment type="caution">
    <text evidence="2">The sequence shown here is derived from an EMBL/GenBank/DDBJ whole genome shotgun (WGS) entry which is preliminary data.</text>
</comment>
<dbReference type="AlphaFoldDB" id="A0A4R3KTW8"/>
<dbReference type="PANTHER" id="PTHR12526">
    <property type="entry name" value="GLYCOSYLTRANSFERASE"/>
    <property type="match status" value="1"/>
</dbReference>
<dbReference type="Pfam" id="PF00534">
    <property type="entry name" value="Glycos_transf_1"/>
    <property type="match status" value="1"/>
</dbReference>
<dbReference type="CDD" id="cd03801">
    <property type="entry name" value="GT4_PimA-like"/>
    <property type="match status" value="1"/>
</dbReference>
<keyword evidence="3" id="KW-1185">Reference proteome</keyword>
<keyword evidence="2" id="KW-0808">Transferase</keyword>
<sequence length="329" mass="37429">MNYNGSNKPVRVLTWHVHGSYLYYLSQTPCEFFLPVKPGRPEGYGGRRGTFPWGENVHEVAAGDVRNMEFDCILFQSRKNYLEDQYELLDASQLDLPKIYLEHDPPRESPTDTHHFINDPDALLVHVTHFNKLMWNNNRTPATVIEHGVMIPPGVHYTGELEKGIVVINEISRRGRRLGLDIFEELRQKIPLDLVGMGSEEAGGLGEIPGPELPAFLARYRFFFNPIRYTSLGLAVCEAMQTGLPVVGLATTEMAVTIENEVSGYIHTDIEYLAEKMRLLLNDRERAAAMGAEARKLAMKKFGIERFAGDWMSLLQKKIYHEKENSVHQ</sequence>